<comment type="caution">
    <text evidence="6">The sequence shown here is derived from an EMBL/GenBank/DDBJ whole genome shotgun (WGS) entry which is preliminary data.</text>
</comment>
<dbReference type="Pfam" id="PF00856">
    <property type="entry name" value="SET"/>
    <property type="match status" value="1"/>
</dbReference>
<evidence type="ECO:0000256" key="1">
    <source>
        <dbReference type="ARBA" id="ARBA00022603"/>
    </source>
</evidence>
<dbReference type="InterPro" id="IPR036464">
    <property type="entry name" value="Rubisco_LSMT_subst-bd_sf"/>
</dbReference>
<feature type="compositionally biased region" description="Basic residues" evidence="4">
    <location>
        <begin position="331"/>
        <end position="341"/>
    </location>
</feature>
<proteinExistence type="predicted"/>
<dbReference type="Proteomes" id="UP000650467">
    <property type="component" value="Unassembled WGS sequence"/>
</dbReference>
<evidence type="ECO:0000259" key="5">
    <source>
        <dbReference type="PROSITE" id="PS50280"/>
    </source>
</evidence>
<accession>A0A835SSR9</accession>
<dbReference type="AlphaFoldDB" id="A0A835SSR9"/>
<reference evidence="6" key="1">
    <citation type="journal article" date="2020" name="bioRxiv">
        <title>Comparative genomics of Chlamydomonas.</title>
        <authorList>
            <person name="Craig R.J."/>
            <person name="Hasan A.R."/>
            <person name="Ness R.W."/>
            <person name="Keightley P.D."/>
        </authorList>
    </citation>
    <scope>NUCLEOTIDE SEQUENCE</scope>
    <source>
        <strain evidence="6">SAG 7.73</strain>
    </source>
</reference>
<feature type="compositionally biased region" description="Basic and acidic residues" evidence="4">
    <location>
        <begin position="691"/>
        <end position="707"/>
    </location>
</feature>
<evidence type="ECO:0000313" key="6">
    <source>
        <dbReference type="EMBL" id="KAG2432473.1"/>
    </source>
</evidence>
<dbReference type="PANTHER" id="PTHR13271">
    <property type="entry name" value="UNCHARACTERIZED PUTATIVE METHYLTRANSFERASE"/>
    <property type="match status" value="1"/>
</dbReference>
<dbReference type="PROSITE" id="PS50280">
    <property type="entry name" value="SET"/>
    <property type="match status" value="1"/>
</dbReference>
<keyword evidence="7" id="KW-1185">Reference proteome</keyword>
<dbReference type="Gene3D" id="3.90.1410.10">
    <property type="entry name" value="set domain protein methyltransferase, domain 1"/>
    <property type="match status" value="1"/>
</dbReference>
<keyword evidence="3" id="KW-0949">S-adenosyl-L-methionine</keyword>
<dbReference type="Gene3D" id="3.90.1420.10">
    <property type="entry name" value="Rubisco LSMT, substrate-binding domain"/>
    <property type="match status" value="1"/>
</dbReference>
<feature type="compositionally biased region" description="Acidic residues" evidence="4">
    <location>
        <begin position="605"/>
        <end position="614"/>
    </location>
</feature>
<dbReference type="EMBL" id="JAEHOC010000021">
    <property type="protein sequence ID" value="KAG2432473.1"/>
    <property type="molecule type" value="Genomic_DNA"/>
</dbReference>
<dbReference type="GO" id="GO:0032259">
    <property type="term" value="P:methylation"/>
    <property type="evidence" value="ECO:0007669"/>
    <property type="project" value="UniProtKB-KW"/>
</dbReference>
<dbReference type="PANTHER" id="PTHR13271:SF145">
    <property type="entry name" value="SET DOMAIN-CONTAINING PROTEIN"/>
    <property type="match status" value="1"/>
</dbReference>
<keyword evidence="2" id="KW-0808">Transferase</keyword>
<dbReference type="InterPro" id="IPR001214">
    <property type="entry name" value="SET_dom"/>
</dbReference>
<dbReference type="SUPFAM" id="SSF81822">
    <property type="entry name" value="RuBisCo LSMT C-terminal, substrate-binding domain"/>
    <property type="match status" value="1"/>
</dbReference>
<keyword evidence="1" id="KW-0489">Methyltransferase</keyword>
<dbReference type="InterPro" id="IPR046341">
    <property type="entry name" value="SET_dom_sf"/>
</dbReference>
<feature type="region of interest" description="Disordered" evidence="4">
    <location>
        <begin position="599"/>
        <end position="707"/>
    </location>
</feature>
<feature type="compositionally biased region" description="Low complexity" evidence="4">
    <location>
        <begin position="624"/>
        <end position="633"/>
    </location>
</feature>
<feature type="region of interest" description="Disordered" evidence="4">
    <location>
        <begin position="455"/>
        <end position="487"/>
    </location>
</feature>
<dbReference type="SUPFAM" id="SSF82199">
    <property type="entry name" value="SET domain"/>
    <property type="match status" value="1"/>
</dbReference>
<name>A0A835SSR9_CHLIN</name>
<dbReference type="Pfam" id="PF09273">
    <property type="entry name" value="Rubis-subs-bind"/>
    <property type="match status" value="2"/>
</dbReference>
<organism evidence="6 7">
    <name type="scientific">Chlamydomonas incerta</name>
    <dbReference type="NCBI Taxonomy" id="51695"/>
    <lineage>
        <taxon>Eukaryota</taxon>
        <taxon>Viridiplantae</taxon>
        <taxon>Chlorophyta</taxon>
        <taxon>core chlorophytes</taxon>
        <taxon>Chlorophyceae</taxon>
        <taxon>CS clade</taxon>
        <taxon>Chlamydomonadales</taxon>
        <taxon>Chlamydomonadaceae</taxon>
        <taxon>Chlamydomonas</taxon>
    </lineage>
</organism>
<evidence type="ECO:0000256" key="3">
    <source>
        <dbReference type="ARBA" id="ARBA00022691"/>
    </source>
</evidence>
<gene>
    <name evidence="6" type="ORF">HXX76_008818</name>
</gene>
<evidence type="ECO:0000256" key="2">
    <source>
        <dbReference type="ARBA" id="ARBA00022679"/>
    </source>
</evidence>
<dbReference type="OrthoDB" id="341421at2759"/>
<dbReference type="InterPro" id="IPR015353">
    <property type="entry name" value="Rubisco_LSMT_subst-bd"/>
</dbReference>
<feature type="region of interest" description="Disordered" evidence="4">
    <location>
        <begin position="306"/>
        <end position="346"/>
    </location>
</feature>
<feature type="domain" description="SET" evidence="5">
    <location>
        <begin position="18"/>
        <end position="284"/>
    </location>
</feature>
<dbReference type="CDD" id="cd10527">
    <property type="entry name" value="SET_LSMT"/>
    <property type="match status" value="1"/>
</dbReference>
<feature type="compositionally biased region" description="Low complexity" evidence="4">
    <location>
        <begin position="469"/>
        <end position="479"/>
    </location>
</feature>
<dbReference type="InterPro" id="IPR050600">
    <property type="entry name" value="SETD3_SETD6_MTase"/>
</dbReference>
<sequence>MAAPFEKWLDKHGGKKHANLDLVKELPSGDRGVVATAPIAEGELLLLLPINCSLYMPNDEEWERRGSSFPEAVRYLHEHHRTLSPFLATTLALMSEVARGGESAWAAYVGTLPASCPDCLLNWSAQEKKDLEGTALEEQGPDPAADAFERHVAPIVAARRDLWPAQQGKGEGEAAGDLALFLRAAGLVQSRAFHLEAENWVSGAKEISKLEGGGTQVFLLPGIDMINHSHDAGRRNAHLQRLNVAQAAAAKLTEGDAPEGVDAYFVMRADKPIAEGEEVLHTYGNLSDAQLLQTYGFLDSEDDFAQLPDGAASGSGSQQPEAAAEDAGGKGGKKGGKKRGKAGAAAAKGKEEAAEAAAGAGGFRNPYNAALVPWEAVEDVCCTLMKSMDQGPPTALKRAKRDFLAAAGVLQAAAPEATQFVLLAREPLPDELLTAVQVLLMTKEEFNELKREHGASLPAGGSAAGGKKGAASKSPAKGAAGKGKKGKGGAAAAKAEEAAEEAGKAGEGAAAALPKLSLGTALLEEDEDFAEMVCIATLQVLKSCVERYPSTSKEDVRLLKSGECTGRQRLAVRVRLGEKDVLQLAQKAVVELLRKLREGEPIGQDTDEEEEEEEKPQGKKGAKGKAAGKAQKPAAKKRRGLGAEASSDDDMAAEAEATAADEEEDDDGLLAGSDDSERVGYGADDFDDGIGEAHDRGKPHEAPKASE</sequence>
<feature type="compositionally biased region" description="Acidic residues" evidence="4">
    <location>
        <begin position="646"/>
        <end position="668"/>
    </location>
</feature>
<evidence type="ECO:0000256" key="4">
    <source>
        <dbReference type="SAM" id="MobiDB-lite"/>
    </source>
</evidence>
<protein>
    <recommendedName>
        <fullName evidence="5">SET domain-containing protein</fullName>
    </recommendedName>
</protein>
<dbReference type="GO" id="GO:0016279">
    <property type="term" value="F:protein-lysine N-methyltransferase activity"/>
    <property type="evidence" value="ECO:0007669"/>
    <property type="project" value="TreeGrafter"/>
</dbReference>
<evidence type="ECO:0000313" key="7">
    <source>
        <dbReference type="Proteomes" id="UP000650467"/>
    </source>
</evidence>